<evidence type="ECO:0000259" key="2">
    <source>
        <dbReference type="Pfam" id="PF13827"/>
    </source>
</evidence>
<proteinExistence type="predicted"/>
<dbReference type="EMBL" id="JAHWXT010000001">
    <property type="protein sequence ID" value="MCF0263549.1"/>
    <property type="molecule type" value="Genomic_DNA"/>
</dbReference>
<name>A0A6A1RP95_ACIGI</name>
<keyword evidence="1" id="KW-0472">Membrane</keyword>
<keyword evidence="1" id="KW-0812">Transmembrane</keyword>
<sequence>MFKTFTITEQHYFKQFMGIANTLVLAFVVLMWSGHVAAEGNCPPGYYPIGGQGLQGCAPIPSGGSNGGGGGGTYKWEPSLWEKRWGAIAEDKAAPSRPTGYAQATRTERGAKKIALENCQKKGGKNCEVIFTYNNKCVALADPTQGGQESVIRIDRTPAGAKALAAYECQSKNKQECKVVYSACSTYYEPGASIFYWW</sequence>
<dbReference type="Proteomes" id="UP000887320">
    <property type="component" value="Unassembled WGS sequence"/>
</dbReference>
<gene>
    <name evidence="3" type="ORF">KW868_03595</name>
</gene>
<organism evidence="3 4">
    <name type="scientific">Acinetobacter guillouiae</name>
    <name type="common">Acinetobacter genomosp. 11</name>
    <dbReference type="NCBI Taxonomy" id="106649"/>
    <lineage>
        <taxon>Bacteria</taxon>
        <taxon>Pseudomonadati</taxon>
        <taxon>Pseudomonadota</taxon>
        <taxon>Gammaproteobacteria</taxon>
        <taxon>Moraxellales</taxon>
        <taxon>Moraxellaceae</taxon>
        <taxon>Acinetobacter</taxon>
    </lineage>
</organism>
<reference evidence="3" key="1">
    <citation type="submission" date="2021-07" db="EMBL/GenBank/DDBJ databases">
        <authorList>
            <person name="Fernandez M."/>
            <person name="Pereira P."/>
            <person name="Torres Tejerizo G.A."/>
            <person name="Gonzalez P."/>
            <person name="Agostini E."/>
        </authorList>
    </citation>
    <scope>NUCLEOTIDE SEQUENCE</scope>
    <source>
        <strain evidence="3">SFC 500-1A</strain>
    </source>
</reference>
<evidence type="ECO:0000313" key="4">
    <source>
        <dbReference type="Proteomes" id="UP000887320"/>
    </source>
</evidence>
<protein>
    <submittedName>
        <fullName evidence="3">DUF4189 domain-containing protein</fullName>
    </submittedName>
</protein>
<evidence type="ECO:0000313" key="3">
    <source>
        <dbReference type="EMBL" id="MCF0263549.1"/>
    </source>
</evidence>
<feature type="domain" description="DUF4189" evidence="2">
    <location>
        <begin position="85"/>
        <end position="184"/>
    </location>
</feature>
<dbReference type="RefSeq" id="WP_004722212.1">
    <property type="nucleotide sequence ID" value="NZ_BBRY01000023.1"/>
</dbReference>
<evidence type="ECO:0000256" key="1">
    <source>
        <dbReference type="SAM" id="Phobius"/>
    </source>
</evidence>
<dbReference type="InterPro" id="IPR025240">
    <property type="entry name" value="DUF4189"/>
</dbReference>
<keyword evidence="1" id="KW-1133">Transmembrane helix</keyword>
<accession>A0A6A1RP95</accession>
<dbReference type="Pfam" id="PF13827">
    <property type="entry name" value="DUF4189"/>
    <property type="match status" value="1"/>
</dbReference>
<feature type="transmembrane region" description="Helical" evidence="1">
    <location>
        <begin position="12"/>
        <end position="32"/>
    </location>
</feature>
<comment type="caution">
    <text evidence="3">The sequence shown here is derived from an EMBL/GenBank/DDBJ whole genome shotgun (WGS) entry which is preliminary data.</text>
</comment>
<dbReference type="AlphaFoldDB" id="A0A6A1RP95"/>